<dbReference type="RefSeq" id="WP_151001604.1">
    <property type="nucleotide sequence ID" value="NZ_VZZK01000019.1"/>
</dbReference>
<comment type="caution">
    <text evidence="9">The sequence shown here is derived from an EMBL/GenBank/DDBJ whole genome shotgun (WGS) entry which is preliminary data.</text>
</comment>
<keyword evidence="10" id="KW-1185">Reference proteome</keyword>
<dbReference type="PANTHER" id="PTHR11804">
    <property type="entry name" value="PROTEASE M3 THIMET OLIGOPEPTIDASE-RELATED"/>
    <property type="match status" value="1"/>
</dbReference>
<dbReference type="SUPFAM" id="SSF55486">
    <property type="entry name" value="Metalloproteases ('zincins'), catalytic domain"/>
    <property type="match status" value="1"/>
</dbReference>
<dbReference type="OrthoDB" id="9766487at2"/>
<dbReference type="InterPro" id="IPR011977">
    <property type="entry name" value="Pept_M3B_clade3"/>
</dbReference>
<dbReference type="Gene3D" id="1.20.140.70">
    <property type="entry name" value="Oligopeptidase f, N-terminal domain"/>
    <property type="match status" value="1"/>
</dbReference>
<dbReference type="AlphaFoldDB" id="A0A6L3SVR6"/>
<dbReference type="Pfam" id="PF08439">
    <property type="entry name" value="Peptidase_M3_N"/>
    <property type="match status" value="1"/>
</dbReference>
<accession>A0A6L3SVR6</accession>
<dbReference type="GO" id="GO:0006518">
    <property type="term" value="P:peptide metabolic process"/>
    <property type="evidence" value="ECO:0007669"/>
    <property type="project" value="TreeGrafter"/>
</dbReference>
<evidence type="ECO:0000256" key="6">
    <source>
        <dbReference type="RuleBase" id="RU003435"/>
    </source>
</evidence>
<dbReference type="GO" id="GO:0006508">
    <property type="term" value="P:proteolysis"/>
    <property type="evidence" value="ECO:0007669"/>
    <property type="project" value="UniProtKB-KW"/>
</dbReference>
<sequence length="626" mass="68967">MSSRAVAPVLMPEPAHNADGSHAAKAAARALDLGALPEWDLSDLYSGLDAPDFRADLARAEADCRAFAARYAGRIAEIAGSPDASAALAEALRAYEGIEELLGKLMSYAGLVYSGDTTDEARAKFYGDTRERLTNASGDLLFFALELNRVDDAVMDAAMASGPLAHFTPWLEDLRREKPFQLEDRIEKLFLEKSVTANAAWDRLFNETIASLRFTIGGEALTLEPTLNKLQDPDGAVRKEAAGALSEVFRANLRVFTLITNTLAKDKEISDRWRGFKDVADARHLANRVEPEVVAALVEAVQAAYPRLSHRYYRLKAKWFGVDALPYWDRNAPLPRVEQRTIPWTEARDTVLDAYGAFSPDMAAIAKTFFDRRWIDAPTRPGKAPGAFAHPTVPSVHPYVLVNYQGKPRDVMTLAHELGHGVHQVLAGPNGALMAPTPLTLAETASVFGEMLTFRRLLANTRNPTQRRAMLAAKVEDMINTVVRQIAFYAFERKVHLARQQGELTAEQINALWISVQAESLGPAITLDAGYEPFWAYIPHFIHSPFYVYAYAFGDCLVNSLYGVYAKAEDGFVERYFALLSAGGSKPYGELLAPFGLDASDPSFWQIGLGMIEGMIAELEAMEGQN</sequence>
<keyword evidence="5 6" id="KW-0482">Metalloprotease</keyword>
<dbReference type="GO" id="GO:0004222">
    <property type="term" value="F:metalloendopeptidase activity"/>
    <property type="evidence" value="ECO:0007669"/>
    <property type="project" value="InterPro"/>
</dbReference>
<reference evidence="9 10" key="1">
    <citation type="submission" date="2019-09" db="EMBL/GenBank/DDBJ databases">
        <title>YIM 48816 draft genome.</title>
        <authorList>
            <person name="Jiang L."/>
        </authorList>
    </citation>
    <scope>NUCLEOTIDE SEQUENCE [LARGE SCALE GENOMIC DNA]</scope>
    <source>
        <strain evidence="9 10">YIM 48816</strain>
    </source>
</reference>
<evidence type="ECO:0000256" key="4">
    <source>
        <dbReference type="ARBA" id="ARBA00022833"/>
    </source>
</evidence>
<keyword evidence="1 6" id="KW-0645">Protease</keyword>
<proteinExistence type="inferred from homology"/>
<keyword evidence="4 6" id="KW-0862">Zinc</keyword>
<name>A0A6L3SVR6_9HYPH</name>
<dbReference type="InterPro" id="IPR001567">
    <property type="entry name" value="Pept_M3A_M3B_dom"/>
</dbReference>
<dbReference type="Proteomes" id="UP000474159">
    <property type="component" value="Unassembled WGS sequence"/>
</dbReference>
<dbReference type="InterPro" id="IPR042088">
    <property type="entry name" value="OligoPept_F_C"/>
</dbReference>
<evidence type="ECO:0000256" key="1">
    <source>
        <dbReference type="ARBA" id="ARBA00022670"/>
    </source>
</evidence>
<keyword evidence="3 6" id="KW-0378">Hydrolase</keyword>
<gene>
    <name evidence="9" type="ORF">F6X53_18180</name>
</gene>
<dbReference type="InterPro" id="IPR045090">
    <property type="entry name" value="Pept_M3A_M3B"/>
</dbReference>
<organism evidence="9 10">
    <name type="scientific">Methylobacterium soli</name>
    <dbReference type="NCBI Taxonomy" id="553447"/>
    <lineage>
        <taxon>Bacteria</taxon>
        <taxon>Pseudomonadati</taxon>
        <taxon>Pseudomonadota</taxon>
        <taxon>Alphaproteobacteria</taxon>
        <taxon>Hyphomicrobiales</taxon>
        <taxon>Methylobacteriaceae</taxon>
        <taxon>Methylobacterium</taxon>
    </lineage>
</organism>
<dbReference type="EMBL" id="VZZK01000019">
    <property type="protein sequence ID" value="KAB1077654.1"/>
    <property type="molecule type" value="Genomic_DNA"/>
</dbReference>
<comment type="similarity">
    <text evidence="6">Belongs to the peptidase M3 family.</text>
</comment>
<dbReference type="GO" id="GO:0046872">
    <property type="term" value="F:metal ion binding"/>
    <property type="evidence" value="ECO:0007669"/>
    <property type="project" value="UniProtKB-UniRule"/>
</dbReference>
<dbReference type="CDD" id="cd09610">
    <property type="entry name" value="M3B_PepF"/>
    <property type="match status" value="1"/>
</dbReference>
<evidence type="ECO:0000256" key="3">
    <source>
        <dbReference type="ARBA" id="ARBA00022801"/>
    </source>
</evidence>
<dbReference type="InterPro" id="IPR013647">
    <property type="entry name" value="OligopepF_N_dom"/>
</dbReference>
<evidence type="ECO:0000256" key="5">
    <source>
        <dbReference type="ARBA" id="ARBA00023049"/>
    </source>
</evidence>
<evidence type="ECO:0000313" key="10">
    <source>
        <dbReference type="Proteomes" id="UP000474159"/>
    </source>
</evidence>
<dbReference type="PANTHER" id="PTHR11804:SF5">
    <property type="entry name" value="OLIGOENDOPEPTIDASE F"/>
    <property type="match status" value="1"/>
</dbReference>
<comment type="cofactor">
    <cofactor evidence="6">
        <name>Zn(2+)</name>
        <dbReference type="ChEBI" id="CHEBI:29105"/>
    </cofactor>
    <text evidence="6">Binds 1 zinc ion.</text>
</comment>
<protein>
    <submittedName>
        <fullName evidence="9">M3 family oligoendopeptidase</fullName>
    </submittedName>
</protein>
<evidence type="ECO:0000259" key="7">
    <source>
        <dbReference type="Pfam" id="PF01432"/>
    </source>
</evidence>
<keyword evidence="2 6" id="KW-0479">Metal-binding</keyword>
<feature type="domain" description="Peptidase M3A/M3B catalytic" evidence="7">
    <location>
        <begin position="231"/>
        <end position="609"/>
    </location>
</feature>
<evidence type="ECO:0000259" key="8">
    <source>
        <dbReference type="Pfam" id="PF08439"/>
    </source>
</evidence>
<feature type="domain" description="Oligopeptidase F N-terminal" evidence="8">
    <location>
        <begin position="146"/>
        <end position="214"/>
    </location>
</feature>
<dbReference type="Pfam" id="PF01432">
    <property type="entry name" value="Peptidase_M3"/>
    <property type="match status" value="1"/>
</dbReference>
<evidence type="ECO:0000256" key="2">
    <source>
        <dbReference type="ARBA" id="ARBA00022723"/>
    </source>
</evidence>
<dbReference type="NCBIfam" id="TIGR02290">
    <property type="entry name" value="M3_fam_3"/>
    <property type="match status" value="1"/>
</dbReference>
<evidence type="ECO:0000313" key="9">
    <source>
        <dbReference type="EMBL" id="KAB1077654.1"/>
    </source>
</evidence>
<dbReference type="Gene3D" id="1.10.1370.20">
    <property type="entry name" value="Oligoendopeptidase f, C-terminal domain"/>
    <property type="match status" value="1"/>
</dbReference>